<proteinExistence type="predicted"/>
<comment type="caution">
    <text evidence="2">The sequence shown here is derived from an EMBL/GenBank/DDBJ whole genome shotgun (WGS) entry which is preliminary data.</text>
</comment>
<dbReference type="Proteomes" id="UP001428290">
    <property type="component" value="Unassembled WGS sequence"/>
</dbReference>
<feature type="compositionally biased region" description="Basic and acidic residues" evidence="1">
    <location>
        <begin position="444"/>
        <end position="454"/>
    </location>
</feature>
<gene>
    <name evidence="2" type="ORF">Hgul01_05252</name>
</gene>
<feature type="compositionally biased region" description="Polar residues" evidence="1">
    <location>
        <begin position="434"/>
        <end position="443"/>
    </location>
</feature>
<feature type="region of interest" description="Disordered" evidence="1">
    <location>
        <begin position="56"/>
        <end position="81"/>
    </location>
</feature>
<keyword evidence="3" id="KW-1185">Reference proteome</keyword>
<evidence type="ECO:0000256" key="1">
    <source>
        <dbReference type="SAM" id="MobiDB-lite"/>
    </source>
</evidence>
<reference evidence="2 3" key="1">
    <citation type="submission" date="2024-02" db="EMBL/GenBank/DDBJ databases">
        <title>Herpetosiphon gulosus NBRC 112829.</title>
        <authorList>
            <person name="Ichikawa N."/>
            <person name="Katano-Makiyama Y."/>
            <person name="Hidaka K."/>
        </authorList>
    </citation>
    <scope>NUCLEOTIDE SEQUENCE [LARGE SCALE GENOMIC DNA]</scope>
    <source>
        <strain evidence="2 3">NBRC 112829</strain>
    </source>
</reference>
<protein>
    <submittedName>
        <fullName evidence="2">Uncharacterized protein</fullName>
    </submittedName>
</protein>
<organism evidence="2 3">
    <name type="scientific">Herpetosiphon gulosus</name>
    <dbReference type="NCBI Taxonomy" id="1973496"/>
    <lineage>
        <taxon>Bacteria</taxon>
        <taxon>Bacillati</taxon>
        <taxon>Chloroflexota</taxon>
        <taxon>Chloroflexia</taxon>
        <taxon>Herpetosiphonales</taxon>
        <taxon>Herpetosiphonaceae</taxon>
        <taxon>Herpetosiphon</taxon>
    </lineage>
</organism>
<evidence type="ECO:0000313" key="3">
    <source>
        <dbReference type="Proteomes" id="UP001428290"/>
    </source>
</evidence>
<evidence type="ECO:0000313" key="2">
    <source>
        <dbReference type="EMBL" id="GAA5531427.1"/>
    </source>
</evidence>
<sequence>MFPFGHHRRTPHGHAYGTLIQANQPPHPLASPDHGLELLAAADYEPTSATIFSHHTPAETRQDAPQATQSRRSAPISTGSHQDVVRTFNETYGVHEVFNWAGYRRRGCRNYHCSCGNHHNGDKTASIGVDREGKHAYFNAPACQYHNQGRPYTAFSLFQTIQHGGNYHEAINAARGVLNMRYEPPQPAAIVPELEKPSNPLIETIKEEKTAIVQVDVTDTTKPFFFNSDLNPAPFEPVRLTAEELSAARSAYDRGALRHWCSANHYDFNIIFDLVWAAEREIAQTQRFDFWEWLYKQLGDAMPSDLFWQCGILAPPSWWTPASNLADVLTALGTTIQPVNQPANHPTIQPTTPFIGQSSSEPLGQVSIESLRFVRPRKAIRTAADLAETPHDLAAARQALTDLRRQAFAAKNSGRLWQEYKRAKERLAELEQRAATNSTPQPSTRRDKLLARTL</sequence>
<dbReference type="EMBL" id="BAABRU010000049">
    <property type="protein sequence ID" value="GAA5531427.1"/>
    <property type="molecule type" value="Genomic_DNA"/>
</dbReference>
<feature type="compositionally biased region" description="Polar residues" evidence="1">
    <location>
        <begin position="63"/>
        <end position="81"/>
    </location>
</feature>
<accession>A0ABP9X7R1</accession>
<name>A0ABP9X7R1_9CHLR</name>
<feature type="region of interest" description="Disordered" evidence="1">
    <location>
        <begin position="431"/>
        <end position="454"/>
    </location>
</feature>